<dbReference type="InterPro" id="IPR036390">
    <property type="entry name" value="WH_DNA-bd_sf"/>
</dbReference>
<evidence type="ECO:0000259" key="5">
    <source>
        <dbReference type="PROSITE" id="PS50931"/>
    </source>
</evidence>
<evidence type="ECO:0000256" key="1">
    <source>
        <dbReference type="ARBA" id="ARBA00009437"/>
    </source>
</evidence>
<dbReference type="PANTHER" id="PTHR30126:SF39">
    <property type="entry name" value="HTH-TYPE TRANSCRIPTIONAL REGULATOR CYSL"/>
    <property type="match status" value="1"/>
</dbReference>
<evidence type="ECO:0000256" key="2">
    <source>
        <dbReference type="ARBA" id="ARBA00023015"/>
    </source>
</evidence>
<dbReference type="PROSITE" id="PS50931">
    <property type="entry name" value="HTH_LYSR"/>
    <property type="match status" value="1"/>
</dbReference>
<keyword evidence="2" id="KW-0805">Transcription regulation</keyword>
<dbReference type="SUPFAM" id="SSF53850">
    <property type="entry name" value="Periplasmic binding protein-like II"/>
    <property type="match status" value="1"/>
</dbReference>
<dbReference type="InterPro" id="IPR000847">
    <property type="entry name" value="LysR_HTH_N"/>
</dbReference>
<evidence type="ECO:0000256" key="4">
    <source>
        <dbReference type="ARBA" id="ARBA00023163"/>
    </source>
</evidence>
<reference evidence="6 7" key="1">
    <citation type="journal article" date="2019" name="Indoor Air">
        <title>Impacts of indoor surface finishes on bacterial viability.</title>
        <authorList>
            <person name="Hu J."/>
            <person name="Maamar S.B."/>
            <person name="Glawe A.J."/>
            <person name="Gottel N."/>
            <person name="Gilbert J.A."/>
            <person name="Hartmann E.M."/>
        </authorList>
    </citation>
    <scope>NUCLEOTIDE SEQUENCE [LARGE SCALE GENOMIC DNA]</scope>
    <source>
        <strain evidence="6 7">AF060A6</strain>
    </source>
</reference>
<feature type="domain" description="HTH lysR-type" evidence="5">
    <location>
        <begin position="1"/>
        <end position="58"/>
    </location>
</feature>
<dbReference type="SUPFAM" id="SSF46785">
    <property type="entry name" value="Winged helix' DNA-binding domain"/>
    <property type="match status" value="1"/>
</dbReference>
<dbReference type="Gene3D" id="3.40.190.10">
    <property type="entry name" value="Periplasmic binding protein-like II"/>
    <property type="match status" value="2"/>
</dbReference>
<evidence type="ECO:0000313" key="6">
    <source>
        <dbReference type="EMBL" id="THE12401.1"/>
    </source>
</evidence>
<dbReference type="GO" id="GO:0000976">
    <property type="term" value="F:transcription cis-regulatory region binding"/>
    <property type="evidence" value="ECO:0007669"/>
    <property type="project" value="TreeGrafter"/>
</dbReference>
<evidence type="ECO:0000313" key="7">
    <source>
        <dbReference type="Proteomes" id="UP000306477"/>
    </source>
</evidence>
<keyword evidence="7" id="KW-1185">Reference proteome</keyword>
<dbReference type="Pfam" id="PF00126">
    <property type="entry name" value="HTH_1"/>
    <property type="match status" value="1"/>
</dbReference>
<proteinExistence type="inferred from homology"/>
<dbReference type="InterPro" id="IPR036388">
    <property type="entry name" value="WH-like_DNA-bd_sf"/>
</dbReference>
<dbReference type="PRINTS" id="PR00039">
    <property type="entry name" value="HTHLYSR"/>
</dbReference>
<gene>
    <name evidence="6" type="ORF">E1I69_11075</name>
</gene>
<dbReference type="EMBL" id="SLUB01000017">
    <property type="protein sequence ID" value="THE12401.1"/>
    <property type="molecule type" value="Genomic_DNA"/>
</dbReference>
<dbReference type="PANTHER" id="PTHR30126">
    <property type="entry name" value="HTH-TYPE TRANSCRIPTIONAL REGULATOR"/>
    <property type="match status" value="1"/>
</dbReference>
<keyword evidence="4" id="KW-0804">Transcription</keyword>
<evidence type="ECO:0000256" key="3">
    <source>
        <dbReference type="ARBA" id="ARBA00023125"/>
    </source>
</evidence>
<dbReference type="CDD" id="cd08420">
    <property type="entry name" value="PBP2_CysL_like"/>
    <property type="match status" value="1"/>
</dbReference>
<dbReference type="GO" id="GO:0003700">
    <property type="term" value="F:DNA-binding transcription factor activity"/>
    <property type="evidence" value="ECO:0007669"/>
    <property type="project" value="InterPro"/>
</dbReference>
<dbReference type="RefSeq" id="WP_136379679.1">
    <property type="nucleotide sequence ID" value="NZ_SLUB01000017.1"/>
</dbReference>
<dbReference type="FunFam" id="1.10.10.10:FF:000001">
    <property type="entry name" value="LysR family transcriptional regulator"/>
    <property type="match status" value="1"/>
</dbReference>
<keyword evidence="3" id="KW-0238">DNA-binding</keyword>
<dbReference type="Proteomes" id="UP000306477">
    <property type="component" value="Unassembled WGS sequence"/>
</dbReference>
<dbReference type="Gene3D" id="1.10.10.10">
    <property type="entry name" value="Winged helix-like DNA-binding domain superfamily/Winged helix DNA-binding domain"/>
    <property type="match status" value="1"/>
</dbReference>
<name>A0A4S3PRR9_9BACI</name>
<comment type="caution">
    <text evidence="6">The sequence shown here is derived from an EMBL/GenBank/DDBJ whole genome shotgun (WGS) entry which is preliminary data.</text>
</comment>
<accession>A0A4S3PRR9</accession>
<sequence length="294" mass="33392">MNIENLKLFCLVVEEGSITTAARMSYISQPAVTKKISQLENEYGTLLFERNGGRLELTKTGEVLYPYAKEVIENIKRSFDAVQKMTGNEEVNLHIGASLTIGEYLLPQILGMIKKGYPHITFSLTIGNTPNMIAMLENNEIDIALVESHVENPILTIEKFAEDELILVTSNEHRWKQRKTIEISELVEEKMIWREPESGSRLIVENYLREYGILDDIESEMELGSIQSVKSAVEAGLGISILPKITVLKELELGTLSQINVTDFSLTRALWMVQKPHRFPKIGLQHFVDFIRNQ</sequence>
<protein>
    <submittedName>
        <fullName evidence="6">LysR family transcriptional regulator</fullName>
    </submittedName>
</protein>
<dbReference type="InterPro" id="IPR005119">
    <property type="entry name" value="LysR_subst-bd"/>
</dbReference>
<dbReference type="Pfam" id="PF03466">
    <property type="entry name" value="LysR_substrate"/>
    <property type="match status" value="1"/>
</dbReference>
<comment type="similarity">
    <text evidence="1">Belongs to the LysR transcriptional regulatory family.</text>
</comment>
<dbReference type="OrthoDB" id="9785745at2"/>
<dbReference type="STRING" id="1033734.GCA_000285535_02217"/>
<dbReference type="AlphaFoldDB" id="A0A4S3PRR9"/>
<organism evidence="6 7">
    <name type="scientific">Bacillus timonensis</name>
    <dbReference type="NCBI Taxonomy" id="1033734"/>
    <lineage>
        <taxon>Bacteria</taxon>
        <taxon>Bacillati</taxon>
        <taxon>Bacillota</taxon>
        <taxon>Bacilli</taxon>
        <taxon>Bacillales</taxon>
        <taxon>Bacillaceae</taxon>
        <taxon>Bacillus</taxon>
    </lineage>
</organism>